<dbReference type="CDD" id="cd17557">
    <property type="entry name" value="REC_Rcp-like"/>
    <property type="match status" value="1"/>
</dbReference>
<reference evidence="3 4" key="1">
    <citation type="journal article" date="2014" name="PLoS Genet.">
        <title>Phylogenetically driven sequencing of extremely halophilic archaea reveals strategies for static and dynamic osmo-response.</title>
        <authorList>
            <person name="Becker E.A."/>
            <person name="Seitzer P.M."/>
            <person name="Tritt A."/>
            <person name="Larsen D."/>
            <person name="Krusor M."/>
            <person name="Yao A.I."/>
            <person name="Wu D."/>
            <person name="Madern D."/>
            <person name="Eisen J.A."/>
            <person name="Darling A.E."/>
            <person name="Facciotti M.T."/>
        </authorList>
    </citation>
    <scope>NUCLEOTIDE SEQUENCE [LARGE SCALE GENOMIC DNA]</scope>
    <source>
        <strain evidence="3 4">GA33</strain>
    </source>
</reference>
<name>L9VXH1_9EURY</name>
<evidence type="ECO:0000256" key="1">
    <source>
        <dbReference type="PROSITE-ProRule" id="PRU00169"/>
    </source>
</evidence>
<sequence>MVDPENRAIHAIDVPLRAMTPSPEDVVSILLVEPDFEDAGLYADSFADIHTPTEIHTVSNGATALEYLHQRGEYADSPRPDLVLLPFQLPAVSGEAVLSELNGDPALKSIPVIVLTGPDDDEVRRAYDLHANAAIEGPSGTEKVDVLVRAIEHFWLDCVKFPAVDP</sequence>
<dbReference type="InterPro" id="IPR001789">
    <property type="entry name" value="Sig_transdc_resp-reg_receiver"/>
</dbReference>
<dbReference type="Gene3D" id="3.40.50.2300">
    <property type="match status" value="1"/>
</dbReference>
<dbReference type="PATRIC" id="fig|1114856.3.peg.1833"/>
<dbReference type="Proteomes" id="UP000011599">
    <property type="component" value="Unassembled WGS sequence"/>
</dbReference>
<organism evidence="3 4">
    <name type="scientific">Natronorubrum tibetense GA33</name>
    <dbReference type="NCBI Taxonomy" id="1114856"/>
    <lineage>
        <taxon>Archaea</taxon>
        <taxon>Methanobacteriati</taxon>
        <taxon>Methanobacteriota</taxon>
        <taxon>Stenosarchaea group</taxon>
        <taxon>Halobacteria</taxon>
        <taxon>Halobacteriales</taxon>
        <taxon>Natrialbaceae</taxon>
        <taxon>Natronorubrum</taxon>
    </lineage>
</organism>
<dbReference type="STRING" id="1114856.GCA_000383975_02177"/>
<dbReference type="SMART" id="SM00448">
    <property type="entry name" value="REC"/>
    <property type="match status" value="1"/>
</dbReference>
<comment type="caution">
    <text evidence="3">The sequence shown here is derived from an EMBL/GenBank/DDBJ whole genome shotgun (WGS) entry which is preliminary data.</text>
</comment>
<dbReference type="InterPro" id="IPR011006">
    <property type="entry name" value="CheY-like_superfamily"/>
</dbReference>
<comment type="caution">
    <text evidence="1">Lacks conserved residue(s) required for the propagation of feature annotation.</text>
</comment>
<dbReference type="Pfam" id="PF00072">
    <property type="entry name" value="Response_reg"/>
    <property type="match status" value="1"/>
</dbReference>
<dbReference type="PANTHER" id="PTHR44520">
    <property type="entry name" value="RESPONSE REGULATOR RCP1-RELATED"/>
    <property type="match status" value="1"/>
</dbReference>
<feature type="domain" description="Response regulatory" evidence="2">
    <location>
        <begin position="28"/>
        <end position="152"/>
    </location>
</feature>
<dbReference type="PROSITE" id="PS50110">
    <property type="entry name" value="RESPONSE_REGULATORY"/>
    <property type="match status" value="1"/>
</dbReference>
<keyword evidence="4" id="KW-1185">Reference proteome</keyword>
<dbReference type="OrthoDB" id="9652at2157"/>
<evidence type="ECO:0000259" key="2">
    <source>
        <dbReference type="PROSITE" id="PS50110"/>
    </source>
</evidence>
<gene>
    <name evidence="3" type="ORF">C496_08766</name>
</gene>
<dbReference type="EMBL" id="AOHW01000026">
    <property type="protein sequence ID" value="ELY41874.1"/>
    <property type="molecule type" value="Genomic_DNA"/>
</dbReference>
<dbReference type="InterPro" id="IPR052893">
    <property type="entry name" value="TCS_response_regulator"/>
</dbReference>
<dbReference type="eggNOG" id="arCOG02589">
    <property type="taxonomic scope" value="Archaea"/>
</dbReference>
<dbReference type="AlphaFoldDB" id="L9VXH1"/>
<evidence type="ECO:0000313" key="4">
    <source>
        <dbReference type="Proteomes" id="UP000011599"/>
    </source>
</evidence>
<dbReference type="GO" id="GO:0000160">
    <property type="term" value="P:phosphorelay signal transduction system"/>
    <property type="evidence" value="ECO:0007669"/>
    <property type="project" value="InterPro"/>
</dbReference>
<protein>
    <submittedName>
        <fullName evidence="3">Response regulator receiver protein</fullName>
    </submittedName>
</protein>
<accession>L9VXH1</accession>
<evidence type="ECO:0000313" key="3">
    <source>
        <dbReference type="EMBL" id="ELY41874.1"/>
    </source>
</evidence>
<proteinExistence type="predicted"/>
<dbReference type="PANTHER" id="PTHR44520:SF2">
    <property type="entry name" value="RESPONSE REGULATOR RCP1"/>
    <property type="match status" value="1"/>
</dbReference>
<dbReference type="SUPFAM" id="SSF52172">
    <property type="entry name" value="CheY-like"/>
    <property type="match status" value="1"/>
</dbReference>